<dbReference type="SUPFAM" id="SSF55729">
    <property type="entry name" value="Acyl-CoA N-acyltransferases (Nat)"/>
    <property type="match status" value="1"/>
</dbReference>
<dbReference type="PANTHER" id="PTHR34384">
    <property type="entry name" value="L-2,3-DIAMINOPROPANOATE--CITRATE LIGASE"/>
    <property type="match status" value="1"/>
</dbReference>
<keyword evidence="5" id="KW-1185">Reference proteome</keyword>
<evidence type="ECO:0000256" key="2">
    <source>
        <dbReference type="ARBA" id="ARBA00007832"/>
    </source>
</evidence>
<evidence type="ECO:0000313" key="5">
    <source>
        <dbReference type="Proteomes" id="UP000267524"/>
    </source>
</evidence>
<reference evidence="4 5" key="1">
    <citation type="submission" date="2018-08" db="EMBL/GenBank/DDBJ databases">
        <title>Chryseobacterium nematophagum: a novel matrix digesting pathogen of nematodes.</title>
        <authorList>
            <person name="Page A."/>
            <person name="Roberts M."/>
            <person name="Felix M.-A."/>
            <person name="Weir W."/>
        </authorList>
    </citation>
    <scope>NUCLEOTIDE SEQUENCE [LARGE SCALE GENOMIC DNA]</scope>
    <source>
        <strain evidence="4 5">JUb275</strain>
    </source>
</reference>
<sequence length="808" mass="93810">MEMSMLKSINEYAVTINYTALINCYMKEFTNWSRYLGIPEYDDAIANKLQKTPTNLHIRIDFSTIGCDVYIPVNYFSETGRHLFDFPVVKRVIETDEVSEIDIYTFMTLIAEYAKGIYSDIDASIVMNRLSNSIENLSTYLNYLAENKKQVNDLEMSFIEAEQSLILGHILHPVPKSKQGFNSEDLIQYSPETCGRFQLFYFLINPENIIEKNADGEPVTKEIAEKLYPILSVEHKNICDQHPSYQIVPMHPWEAEYLLNVEEIQIMQQQGLLFALGNYGEDFTPTSSVRTVYNEDCNWMFKFSLHVKITNSERINLFPELHRGYDISRLLKTDWGKNLQNDFPEIDFMVDPAFIAVQLNGKIINGFNISIRRNPFQGKENKNKNVTLLAALCQDGILGQASRLQNIIETTANNLDLPVEQVALDWFKQYLHICVRPIVGILNTYGLACEFHQQNVMIELDKKGFPAKIYFRDNQGFFFREGRKELVSKALPGIAVESQSIIDEESLAPKYTYYLVTNNILGVVNALGCNRLADEKKLINLVYKAFKELENEDETGLVNYILNKRSWYTKGNLITSLQNINEADESLEYPAVFLDTPNPLNKYFFSDKLIKPDTKDMVYSRYFEEEDINISIRPFDIDHDFEMIHEWFNREHAKPFWKMDGPKKDLELWFRTILPSDEQHSFIGYVNDIPQFSFEPYWPMRDIVGAYYDALPTDYGTHFFVAETQKDRKYSFQSFQVALDYIFLLPEVGKCIGEASVDAVSTDKIITRLGYTREGVIKMPHKTAYLTFCTREGYWEKCPESRLEEKNI</sequence>
<feature type="domain" description="Acyltransferase MbtK/IucB-like conserved" evidence="3">
    <location>
        <begin position="633"/>
        <end position="682"/>
    </location>
</feature>
<comment type="similarity">
    <text evidence="2">Belongs to the IucA/IucC family.</text>
</comment>
<dbReference type="Gene3D" id="3.40.630.30">
    <property type="match status" value="1"/>
</dbReference>
<organism evidence="4 5">
    <name type="scientific">Chryseobacterium nematophagum</name>
    <dbReference type="NCBI Taxonomy" id="2305228"/>
    <lineage>
        <taxon>Bacteria</taxon>
        <taxon>Pseudomonadati</taxon>
        <taxon>Bacteroidota</taxon>
        <taxon>Flavobacteriia</taxon>
        <taxon>Flavobacteriales</taxon>
        <taxon>Weeksellaceae</taxon>
        <taxon>Chryseobacterium group</taxon>
        <taxon>Chryseobacterium</taxon>
    </lineage>
</organism>
<dbReference type="GO" id="GO:0019290">
    <property type="term" value="P:siderophore biosynthetic process"/>
    <property type="evidence" value="ECO:0007669"/>
    <property type="project" value="InterPro"/>
</dbReference>
<evidence type="ECO:0000259" key="3">
    <source>
        <dbReference type="SMART" id="SM01006"/>
    </source>
</evidence>
<name>A0A3M7LDK0_9FLAO</name>
<accession>A0A3M7LDK0</accession>
<dbReference type="Gene3D" id="6.10.250.3370">
    <property type="match status" value="1"/>
</dbReference>
<dbReference type="Pfam" id="PF13523">
    <property type="entry name" value="Acetyltransf_8"/>
    <property type="match status" value="1"/>
</dbReference>
<evidence type="ECO:0000313" key="4">
    <source>
        <dbReference type="EMBL" id="RMZ60155.1"/>
    </source>
</evidence>
<keyword evidence="4" id="KW-0808">Transferase</keyword>
<dbReference type="InterPro" id="IPR007310">
    <property type="entry name" value="Aerobactin_biosyn_IucA/IucC_N"/>
</dbReference>
<comment type="caution">
    <text evidence="4">The sequence shown here is derived from an EMBL/GenBank/DDBJ whole genome shotgun (WGS) entry which is preliminary data.</text>
</comment>
<dbReference type="Pfam" id="PF06276">
    <property type="entry name" value="FhuF"/>
    <property type="match status" value="1"/>
</dbReference>
<dbReference type="AlphaFoldDB" id="A0A3M7LDK0"/>
<dbReference type="Gene3D" id="1.10.510.40">
    <property type="match status" value="1"/>
</dbReference>
<dbReference type="InterPro" id="IPR022770">
    <property type="entry name" value="IucA/IucC-like_C"/>
</dbReference>
<evidence type="ECO:0000256" key="1">
    <source>
        <dbReference type="ARBA" id="ARBA00004924"/>
    </source>
</evidence>
<comment type="pathway">
    <text evidence="1">Siderophore biosynthesis.</text>
</comment>
<dbReference type="InterPro" id="IPR019432">
    <property type="entry name" value="Acyltransferase_MbtK/IucB-like"/>
</dbReference>
<dbReference type="Proteomes" id="UP000267524">
    <property type="component" value="Unassembled WGS sequence"/>
</dbReference>
<dbReference type="SMART" id="SM01006">
    <property type="entry name" value="AlcB"/>
    <property type="match status" value="1"/>
</dbReference>
<dbReference type="Pfam" id="PF04183">
    <property type="entry name" value="IucA_IucC"/>
    <property type="match status" value="1"/>
</dbReference>
<dbReference type="EMBL" id="QWIV01000013">
    <property type="protein sequence ID" value="RMZ60155.1"/>
    <property type="molecule type" value="Genomic_DNA"/>
</dbReference>
<dbReference type="GO" id="GO:0016881">
    <property type="term" value="F:acid-amino acid ligase activity"/>
    <property type="evidence" value="ECO:0007669"/>
    <property type="project" value="UniProtKB-ARBA"/>
</dbReference>
<gene>
    <name evidence="4" type="ORF">D1632_11255</name>
</gene>
<proteinExistence type="inferred from homology"/>
<dbReference type="GO" id="GO:0016746">
    <property type="term" value="F:acyltransferase activity"/>
    <property type="evidence" value="ECO:0007669"/>
    <property type="project" value="InterPro"/>
</dbReference>
<protein>
    <submittedName>
        <fullName evidence="4">GNAT family N-acetyltransferase</fullName>
    </submittedName>
</protein>
<dbReference type="PANTHER" id="PTHR34384:SF5">
    <property type="entry name" value="L-2,3-DIAMINOPROPANOATE--CITRATE LIGASE"/>
    <property type="match status" value="1"/>
</dbReference>
<dbReference type="InterPro" id="IPR016181">
    <property type="entry name" value="Acyl_CoA_acyltransferase"/>
</dbReference>
<dbReference type="InterPro" id="IPR037455">
    <property type="entry name" value="LucA/IucC-like"/>
</dbReference>